<sequence>MPEEEGQSAKLEIKGMDPKRRKTQDFADKADSTATDSGNSGIAESQATDSKAEPVELNAETRKSHYPKLMENRKSTLNGFREHHGLPRRQREQGRLGQQWWSMYLTKHGPNWPPSMSINLGQELWTLKITLLRLQKAQNLSEYMQIVQIIKDELAIINVPIDESDLTSRVLRNLSLDFKEISVAILSRDTSITFAELHNRLVEHEGFLKLEEKH</sequence>
<reference evidence="2 3" key="1">
    <citation type="journal article" date="2018" name="PLoS Genet.">
        <title>Population sequencing reveals clonal diversity and ancestral inbreeding in the grapevine cultivar Chardonnay.</title>
        <authorList>
            <person name="Roach M.J."/>
            <person name="Johnson D.L."/>
            <person name="Bohlmann J."/>
            <person name="van Vuuren H.J."/>
            <person name="Jones S.J."/>
            <person name="Pretorius I.S."/>
            <person name="Schmidt S.A."/>
            <person name="Borneman A.R."/>
        </authorList>
    </citation>
    <scope>NUCLEOTIDE SEQUENCE [LARGE SCALE GENOMIC DNA]</scope>
    <source>
        <strain evidence="3">cv. Chardonnay</strain>
        <tissue evidence="2">Leaf</tissue>
    </source>
</reference>
<feature type="region of interest" description="Disordered" evidence="1">
    <location>
        <begin position="1"/>
        <end position="61"/>
    </location>
</feature>
<dbReference type="Pfam" id="PF14223">
    <property type="entry name" value="Retrotran_gag_2"/>
    <property type="match status" value="1"/>
</dbReference>
<dbReference type="AlphaFoldDB" id="A0A438J9Y4"/>
<dbReference type="PANTHER" id="PTHR47481:SF22">
    <property type="entry name" value="RETROTRANSPOSON GAG DOMAIN-CONTAINING PROTEIN"/>
    <property type="match status" value="1"/>
</dbReference>
<proteinExistence type="predicted"/>
<evidence type="ECO:0000256" key="1">
    <source>
        <dbReference type="SAM" id="MobiDB-lite"/>
    </source>
</evidence>
<evidence type="ECO:0000313" key="2">
    <source>
        <dbReference type="EMBL" id="RVX05778.1"/>
    </source>
</evidence>
<protein>
    <submittedName>
        <fullName evidence="2">Uncharacterized protein</fullName>
    </submittedName>
</protein>
<dbReference type="Proteomes" id="UP000288805">
    <property type="component" value="Unassembled WGS sequence"/>
</dbReference>
<feature type="compositionally biased region" description="Basic and acidic residues" evidence="1">
    <location>
        <begin position="50"/>
        <end position="61"/>
    </location>
</feature>
<evidence type="ECO:0000313" key="3">
    <source>
        <dbReference type="Proteomes" id="UP000288805"/>
    </source>
</evidence>
<dbReference type="PANTHER" id="PTHR47481">
    <property type="match status" value="1"/>
</dbReference>
<organism evidence="2 3">
    <name type="scientific">Vitis vinifera</name>
    <name type="common">Grape</name>
    <dbReference type="NCBI Taxonomy" id="29760"/>
    <lineage>
        <taxon>Eukaryota</taxon>
        <taxon>Viridiplantae</taxon>
        <taxon>Streptophyta</taxon>
        <taxon>Embryophyta</taxon>
        <taxon>Tracheophyta</taxon>
        <taxon>Spermatophyta</taxon>
        <taxon>Magnoliopsida</taxon>
        <taxon>eudicotyledons</taxon>
        <taxon>Gunneridae</taxon>
        <taxon>Pentapetalae</taxon>
        <taxon>rosids</taxon>
        <taxon>Vitales</taxon>
        <taxon>Vitaceae</taxon>
        <taxon>Viteae</taxon>
        <taxon>Vitis</taxon>
    </lineage>
</organism>
<comment type="caution">
    <text evidence="2">The sequence shown here is derived from an EMBL/GenBank/DDBJ whole genome shotgun (WGS) entry which is preliminary data.</text>
</comment>
<feature type="compositionally biased region" description="Polar residues" evidence="1">
    <location>
        <begin position="32"/>
        <end position="49"/>
    </location>
</feature>
<accession>A0A438J9Y4</accession>
<dbReference type="EMBL" id="QGNW01000054">
    <property type="protein sequence ID" value="RVX05778.1"/>
    <property type="molecule type" value="Genomic_DNA"/>
</dbReference>
<name>A0A438J9Y4_VITVI</name>
<gene>
    <name evidence="2" type="ORF">CK203_023810</name>
</gene>
<feature type="compositionally biased region" description="Basic and acidic residues" evidence="1">
    <location>
        <begin position="11"/>
        <end position="31"/>
    </location>
</feature>